<protein>
    <recommendedName>
        <fullName evidence="3">Lipoprotein</fullName>
    </recommendedName>
</protein>
<dbReference type="Proteomes" id="UP001611397">
    <property type="component" value="Unassembled WGS sequence"/>
</dbReference>
<evidence type="ECO:0008006" key="3">
    <source>
        <dbReference type="Google" id="ProtNLM"/>
    </source>
</evidence>
<dbReference type="PROSITE" id="PS51257">
    <property type="entry name" value="PROKAR_LIPOPROTEIN"/>
    <property type="match status" value="1"/>
</dbReference>
<sequence length="227" mass="24048">MLRIARNGTYGTALSLTAAALLVTSCSSDSDREQAKTSGTTASKICDGALDAPARQALQNLAGTDQFDESTGAASEAGQPRTFSIQNAVKHLHDEYRQRPACWVYKTGDESGKPLLEIRFSASQSYPKASGKESNDSKVRYPVGLYAKVGRDGADLFFQCATGAGSKGAYIGDTKYVKAELYSTGSQLRGNSVDKDRMVILNSISRKVAEEAGCASEADLPTAVPDA</sequence>
<keyword evidence="2" id="KW-1185">Reference proteome</keyword>
<gene>
    <name evidence="1" type="ORF">ACH49L_18100</name>
</gene>
<dbReference type="RefSeq" id="WP_159061677.1">
    <property type="nucleotide sequence ID" value="NZ_JBIRUT010000006.1"/>
</dbReference>
<accession>A0ABW7V834</accession>
<evidence type="ECO:0000313" key="1">
    <source>
        <dbReference type="EMBL" id="MFI2157568.1"/>
    </source>
</evidence>
<evidence type="ECO:0000313" key="2">
    <source>
        <dbReference type="Proteomes" id="UP001611397"/>
    </source>
</evidence>
<organism evidence="1 2">
    <name type="scientific">Streptomyces olivaceoviridis</name>
    <name type="common">Streptomyces corchorusii</name>
    <dbReference type="NCBI Taxonomy" id="1921"/>
    <lineage>
        <taxon>Bacteria</taxon>
        <taxon>Bacillati</taxon>
        <taxon>Actinomycetota</taxon>
        <taxon>Actinomycetes</taxon>
        <taxon>Kitasatosporales</taxon>
        <taxon>Streptomycetaceae</taxon>
        <taxon>Streptomyces</taxon>
    </lineage>
</organism>
<name>A0ABW7V834_STROI</name>
<proteinExistence type="predicted"/>
<reference evidence="1 2" key="1">
    <citation type="submission" date="2024-10" db="EMBL/GenBank/DDBJ databases">
        <title>The Natural Products Discovery Center: Release of the First 8490 Sequenced Strains for Exploring Actinobacteria Biosynthetic Diversity.</title>
        <authorList>
            <person name="Kalkreuter E."/>
            <person name="Kautsar S.A."/>
            <person name="Yang D."/>
            <person name="Bader C.D."/>
            <person name="Teijaro C.N."/>
            <person name="Fluegel L."/>
            <person name="Davis C.M."/>
            <person name="Simpson J.R."/>
            <person name="Lauterbach L."/>
            <person name="Steele A.D."/>
            <person name="Gui C."/>
            <person name="Meng S."/>
            <person name="Li G."/>
            <person name="Viehrig K."/>
            <person name="Ye F."/>
            <person name="Su P."/>
            <person name="Kiefer A.F."/>
            <person name="Nichols A."/>
            <person name="Cepeda A.J."/>
            <person name="Yan W."/>
            <person name="Fan B."/>
            <person name="Jiang Y."/>
            <person name="Adhikari A."/>
            <person name="Zheng C.-J."/>
            <person name="Schuster L."/>
            <person name="Cowan T.M."/>
            <person name="Smanski M.J."/>
            <person name="Chevrette M.G."/>
            <person name="De Carvalho L.P.S."/>
            <person name="Shen B."/>
        </authorList>
    </citation>
    <scope>NUCLEOTIDE SEQUENCE [LARGE SCALE GENOMIC DNA]</scope>
    <source>
        <strain evidence="1 2">NPDC020295</strain>
    </source>
</reference>
<comment type="caution">
    <text evidence="1">The sequence shown here is derived from an EMBL/GenBank/DDBJ whole genome shotgun (WGS) entry which is preliminary data.</text>
</comment>
<dbReference type="EMBL" id="JBIRWM010000008">
    <property type="protein sequence ID" value="MFI2157568.1"/>
    <property type="molecule type" value="Genomic_DNA"/>
</dbReference>